<dbReference type="EMBL" id="HF680312">
    <property type="protein sequence ID" value="CCU72759.1"/>
    <property type="molecule type" value="Genomic_DNA"/>
</dbReference>
<dbReference type="PROSITE" id="PS50110">
    <property type="entry name" value="RESPONSE_REGULATORY"/>
    <property type="match status" value="1"/>
</dbReference>
<dbReference type="FunFam" id="3.30.565.10:FF:000010">
    <property type="entry name" value="Sensor histidine kinase RcsC"/>
    <property type="match status" value="1"/>
</dbReference>
<keyword evidence="9" id="KW-0418">Kinase</keyword>
<dbReference type="SMART" id="SM00448">
    <property type="entry name" value="REC"/>
    <property type="match status" value="1"/>
</dbReference>
<evidence type="ECO:0000313" key="20">
    <source>
        <dbReference type="EMBL" id="CCU72759.1"/>
    </source>
</evidence>
<dbReference type="InterPro" id="IPR008207">
    <property type="entry name" value="Sig_transdc_His_kin_Hpt_dom"/>
</dbReference>
<dbReference type="Pfam" id="PF08448">
    <property type="entry name" value="PAS_4"/>
    <property type="match status" value="1"/>
</dbReference>
<dbReference type="SUPFAM" id="SSF47384">
    <property type="entry name" value="Homodimeric domain of signal transducing histidine kinase"/>
    <property type="match status" value="1"/>
</dbReference>
<dbReference type="PROSITE" id="PS50894">
    <property type="entry name" value="HPT"/>
    <property type="match status" value="1"/>
</dbReference>
<proteinExistence type="predicted"/>
<dbReference type="Proteomes" id="UP000011866">
    <property type="component" value="Chromosome"/>
</dbReference>
<dbReference type="EC" id="2.7.13.3" evidence="3"/>
<dbReference type="KEGG" id="tol:TOL_2357"/>
<reference evidence="20 21" key="1">
    <citation type="journal article" date="2013" name="Genome Announc.">
        <title>Genome Sequence of Thalassolituus oleivorans MIL-1 (DSM 14913T).</title>
        <authorList>
            <person name="Golyshin P.N."/>
            <person name="Werner J."/>
            <person name="Chernikova T.N."/>
            <person name="Tran H."/>
            <person name="Ferrer M."/>
            <person name="Yakimov M.M."/>
            <person name="Teeling H."/>
            <person name="Golyshina O.V."/>
        </authorList>
    </citation>
    <scope>NUCLEOTIDE SEQUENCE [LARGE SCALE GENOMIC DNA]</scope>
    <source>
        <strain evidence="20 21">MIL-1</strain>
    </source>
</reference>
<dbReference type="InterPro" id="IPR005467">
    <property type="entry name" value="His_kinase_dom"/>
</dbReference>
<dbReference type="InterPro" id="IPR048760">
    <property type="entry name" value="VP0354-like_sensor_dom"/>
</dbReference>
<keyword evidence="12" id="KW-0902">Two-component regulatory system</keyword>
<keyword evidence="5 15" id="KW-0597">Phosphoprotein</keyword>
<evidence type="ECO:0000256" key="7">
    <source>
        <dbReference type="ARBA" id="ARBA00022692"/>
    </source>
</evidence>
<evidence type="ECO:0000256" key="3">
    <source>
        <dbReference type="ARBA" id="ARBA00012438"/>
    </source>
</evidence>
<sequence length="1020" mass="115080">MYMWRIFLKNKNLFILIGSIFTLYIIISILQITYIYNTTKSELINDDKYHLEIIVKNIKDTFESDRKKALFLNNLPSIQEIVLNAKKQENDSKNDLSVEEWEDRLAVIFHAYIQANSQIRQIRYIGTNDNGREIVRVERSNGNIKIAEKSELQQKGDTQYFKEAIKLTPGSVLISEIELNKEHGMIDFPEWPTYRIAIGTFDQNMTLLGFVIINIDATDFLNSFRSQTEGYDTYLLNGDHKFLLHPDSHLDFSFEHKNSLFDSWQGYFKTPIEEAPYAISTVEKPNGEVLFSHGVKIKYNTQSKERYLYVVNTITESTIIENVLKHLIGYQAVSFALFLIVIFTAIIYQRSITAIRVKDEAEIRYETIVNAISECIVTLNPKYSIKRYNNAAKSLFRLKSSLEDFEGKSIFDLIPEVQEGIITAQKILDNGEPRAEFLISITSLNRETRHFNITLTKIQKLDTREIDLVLLIHDNTIVFEYRKSLEISNRLLEEKVQERTSELQNALKIADKANKTKSDFLATMSHEIRTPLNGVLGMLNLLANGPLTPRQEENLHIAKSSASLLTQLINDILDFSRIEAGKLTIDNVDFNLINLLHTTTSNISTAANDKDLQLVCDTSEVKSEHVHSDPHRIKQVINNLLSNAIKFTDTGTITLKANTQVRPDGKIEFKCSVIDTGIGIEEEKLNYIFEKFTQATSSTSRLYGGTGLGLSISKQLLHLLGGELTVTSEKGRGSTFSFTIPLAQPHADISIATDSSKSNTVEFLADQTILVVDDNRTNRAIITGLLEAHNATILEAVNGIDALRILNTTNDNSIDIILMDCQMPELDGYQATQCIRNGEAGQKYVHIPIIALTAAAMQGEKEKCLAAGMTDYLAKPVDFEQLILKLQLYIDSTEGISAPIKKAEIDTESIWDKEGALSRLNNSQELLASIYDIFRETSPETLTSLKLALDKLDIDAIHRQAHKLKSPALTVGAIKVAQIALQLESANEEELRSAKDNSLYESLETEYHLFVNLAERELGL</sequence>
<dbReference type="Pfam" id="PF01627">
    <property type="entry name" value="Hpt"/>
    <property type="match status" value="1"/>
</dbReference>
<dbReference type="CDD" id="cd16922">
    <property type="entry name" value="HATPase_EvgS-ArcB-TorS-like"/>
    <property type="match status" value="1"/>
</dbReference>
<protein>
    <recommendedName>
        <fullName evidence="3">histidine kinase</fullName>
        <ecNumber evidence="3">2.7.13.3</ecNumber>
    </recommendedName>
</protein>
<keyword evidence="4" id="KW-1003">Cell membrane</keyword>
<dbReference type="InterPro" id="IPR011006">
    <property type="entry name" value="CheY-like_superfamily"/>
</dbReference>
<evidence type="ECO:0000256" key="6">
    <source>
        <dbReference type="ARBA" id="ARBA00022679"/>
    </source>
</evidence>
<evidence type="ECO:0000259" key="17">
    <source>
        <dbReference type="PROSITE" id="PS50109"/>
    </source>
</evidence>
<comment type="catalytic activity">
    <reaction evidence="1">
        <text>ATP + protein L-histidine = ADP + protein N-phospho-L-histidine.</text>
        <dbReference type="EC" id="2.7.13.3"/>
    </reaction>
</comment>
<evidence type="ECO:0000256" key="15">
    <source>
        <dbReference type="PROSITE-ProRule" id="PRU00169"/>
    </source>
</evidence>
<dbReference type="GO" id="GO:0005524">
    <property type="term" value="F:ATP binding"/>
    <property type="evidence" value="ECO:0007669"/>
    <property type="project" value="UniProtKB-KW"/>
</dbReference>
<feature type="domain" description="HPt" evidence="19">
    <location>
        <begin position="923"/>
        <end position="1017"/>
    </location>
</feature>
<dbReference type="SUPFAM" id="SSF52172">
    <property type="entry name" value="CheY-like"/>
    <property type="match status" value="1"/>
</dbReference>
<dbReference type="PROSITE" id="PS50109">
    <property type="entry name" value="HIS_KIN"/>
    <property type="match status" value="1"/>
</dbReference>
<comment type="subcellular location">
    <subcellularLocation>
        <location evidence="2">Cell membrane</location>
        <topology evidence="2">Multi-pass membrane protein</topology>
    </subcellularLocation>
</comment>
<evidence type="ECO:0000256" key="10">
    <source>
        <dbReference type="ARBA" id="ARBA00022840"/>
    </source>
</evidence>
<evidence type="ECO:0000259" key="19">
    <source>
        <dbReference type="PROSITE" id="PS50894"/>
    </source>
</evidence>
<dbReference type="Gene3D" id="1.10.287.130">
    <property type="match status" value="1"/>
</dbReference>
<dbReference type="PANTHER" id="PTHR45339">
    <property type="entry name" value="HYBRID SIGNAL TRANSDUCTION HISTIDINE KINASE J"/>
    <property type="match status" value="1"/>
</dbReference>
<keyword evidence="21" id="KW-1185">Reference proteome</keyword>
<dbReference type="CDD" id="cd17546">
    <property type="entry name" value="REC_hyHK_CKI1_RcsC-like"/>
    <property type="match status" value="1"/>
</dbReference>
<evidence type="ECO:0000256" key="4">
    <source>
        <dbReference type="ARBA" id="ARBA00022475"/>
    </source>
</evidence>
<evidence type="ECO:0000256" key="13">
    <source>
        <dbReference type="ARBA" id="ARBA00023136"/>
    </source>
</evidence>
<dbReference type="FunFam" id="1.10.287.130:FF:000004">
    <property type="entry name" value="Ethylene receptor 1"/>
    <property type="match status" value="1"/>
</dbReference>
<dbReference type="InterPro" id="IPR004358">
    <property type="entry name" value="Sig_transdc_His_kin-like_C"/>
</dbReference>
<dbReference type="PRINTS" id="PR00344">
    <property type="entry name" value="BCTRLSENSOR"/>
</dbReference>
<name>M5DTB1_9GAMM</name>
<dbReference type="AlphaFoldDB" id="M5DTB1"/>
<dbReference type="SUPFAM" id="SSF55874">
    <property type="entry name" value="ATPase domain of HSP90 chaperone/DNA topoisomerase II/histidine kinase"/>
    <property type="match status" value="1"/>
</dbReference>
<dbReference type="PATRIC" id="fig|1298593.3.peg.2263"/>
<feature type="domain" description="Response regulatory" evidence="18">
    <location>
        <begin position="768"/>
        <end position="890"/>
    </location>
</feature>
<dbReference type="SMART" id="SM00387">
    <property type="entry name" value="HATPase_c"/>
    <property type="match status" value="1"/>
</dbReference>
<dbReference type="PANTHER" id="PTHR45339:SF1">
    <property type="entry name" value="HYBRID SIGNAL TRANSDUCTION HISTIDINE KINASE J"/>
    <property type="match status" value="1"/>
</dbReference>
<organism evidence="20 21">
    <name type="scientific">Thalassolituus oleivorans MIL-1</name>
    <dbReference type="NCBI Taxonomy" id="1298593"/>
    <lineage>
        <taxon>Bacteria</taxon>
        <taxon>Pseudomonadati</taxon>
        <taxon>Pseudomonadota</taxon>
        <taxon>Gammaproteobacteria</taxon>
        <taxon>Oceanospirillales</taxon>
        <taxon>Oceanospirillaceae</taxon>
        <taxon>Thalassolituus</taxon>
    </lineage>
</organism>
<dbReference type="eggNOG" id="COG2198">
    <property type="taxonomic scope" value="Bacteria"/>
</dbReference>
<feature type="modified residue" description="Phosphohistidine" evidence="14">
    <location>
        <position position="962"/>
    </location>
</feature>
<evidence type="ECO:0000256" key="1">
    <source>
        <dbReference type="ARBA" id="ARBA00000085"/>
    </source>
</evidence>
<dbReference type="InterPro" id="IPR036097">
    <property type="entry name" value="HisK_dim/P_sf"/>
</dbReference>
<dbReference type="Pfam" id="PF00072">
    <property type="entry name" value="Response_reg"/>
    <property type="match status" value="1"/>
</dbReference>
<dbReference type="InterPro" id="IPR003661">
    <property type="entry name" value="HisK_dim/P_dom"/>
</dbReference>
<evidence type="ECO:0000256" key="14">
    <source>
        <dbReference type="PROSITE-ProRule" id="PRU00110"/>
    </source>
</evidence>
<feature type="modified residue" description="4-aspartylphosphate" evidence="15">
    <location>
        <position position="820"/>
    </location>
</feature>
<evidence type="ECO:0000256" key="12">
    <source>
        <dbReference type="ARBA" id="ARBA00023012"/>
    </source>
</evidence>
<dbReference type="InterPro" id="IPR003594">
    <property type="entry name" value="HATPase_dom"/>
</dbReference>
<evidence type="ECO:0000256" key="11">
    <source>
        <dbReference type="ARBA" id="ARBA00022989"/>
    </source>
</evidence>
<dbReference type="InterPro" id="IPR029151">
    <property type="entry name" value="Sensor-like_sf"/>
</dbReference>
<dbReference type="Pfam" id="PF00512">
    <property type="entry name" value="HisKA"/>
    <property type="match status" value="1"/>
</dbReference>
<dbReference type="Pfam" id="PF02518">
    <property type="entry name" value="HATPase_c"/>
    <property type="match status" value="1"/>
</dbReference>
<dbReference type="InterPro" id="IPR035965">
    <property type="entry name" value="PAS-like_dom_sf"/>
</dbReference>
<gene>
    <name evidence="20" type="ORF">TOL_2357</name>
</gene>
<evidence type="ECO:0000256" key="2">
    <source>
        <dbReference type="ARBA" id="ARBA00004651"/>
    </source>
</evidence>
<dbReference type="SMART" id="SM00388">
    <property type="entry name" value="HisKA"/>
    <property type="match status" value="1"/>
</dbReference>
<dbReference type="InterPro" id="IPR036641">
    <property type="entry name" value="HPT_dom_sf"/>
</dbReference>
<dbReference type="STRING" id="187493.CN03_06490"/>
<feature type="transmembrane region" description="Helical" evidence="16">
    <location>
        <begin position="12"/>
        <end position="36"/>
    </location>
</feature>
<dbReference type="Gene3D" id="1.20.120.160">
    <property type="entry name" value="HPT domain"/>
    <property type="match status" value="1"/>
</dbReference>
<feature type="domain" description="Histidine kinase" evidence="17">
    <location>
        <begin position="523"/>
        <end position="744"/>
    </location>
</feature>
<dbReference type="CDD" id="cd00088">
    <property type="entry name" value="HPT"/>
    <property type="match status" value="1"/>
</dbReference>
<dbReference type="HOGENOM" id="CLU_000445_124_1_6"/>
<keyword evidence="11 16" id="KW-1133">Transmembrane helix</keyword>
<keyword evidence="10" id="KW-0067">ATP-binding</keyword>
<dbReference type="Gene3D" id="3.30.565.10">
    <property type="entry name" value="Histidine kinase-like ATPase, C-terminal domain"/>
    <property type="match status" value="1"/>
</dbReference>
<dbReference type="InterPro" id="IPR036890">
    <property type="entry name" value="HATPase_C_sf"/>
</dbReference>
<dbReference type="eggNOG" id="COG3829">
    <property type="taxonomic scope" value="Bacteria"/>
</dbReference>
<dbReference type="GO" id="GO:0005886">
    <property type="term" value="C:plasma membrane"/>
    <property type="evidence" value="ECO:0007669"/>
    <property type="project" value="UniProtKB-SubCell"/>
</dbReference>
<keyword evidence="7 16" id="KW-0812">Transmembrane</keyword>
<keyword evidence="13 16" id="KW-0472">Membrane</keyword>
<dbReference type="SUPFAM" id="SSF47226">
    <property type="entry name" value="Histidine-containing phosphotransfer domain, HPT domain"/>
    <property type="match status" value="1"/>
</dbReference>
<dbReference type="InterPro" id="IPR001789">
    <property type="entry name" value="Sig_transdc_resp-reg_receiver"/>
</dbReference>
<dbReference type="GO" id="GO:0000155">
    <property type="term" value="F:phosphorelay sensor kinase activity"/>
    <property type="evidence" value="ECO:0007669"/>
    <property type="project" value="InterPro"/>
</dbReference>
<dbReference type="CDD" id="cd00082">
    <property type="entry name" value="HisKA"/>
    <property type="match status" value="1"/>
</dbReference>
<dbReference type="Gene3D" id="3.30.450.20">
    <property type="entry name" value="PAS domain"/>
    <property type="match status" value="2"/>
</dbReference>
<evidence type="ECO:0000313" key="21">
    <source>
        <dbReference type="Proteomes" id="UP000011866"/>
    </source>
</evidence>
<accession>M5DTB1</accession>
<dbReference type="SUPFAM" id="SSF55785">
    <property type="entry name" value="PYP-like sensor domain (PAS domain)"/>
    <property type="match status" value="1"/>
</dbReference>
<evidence type="ECO:0000256" key="8">
    <source>
        <dbReference type="ARBA" id="ARBA00022741"/>
    </source>
</evidence>
<evidence type="ECO:0000256" key="16">
    <source>
        <dbReference type="SAM" id="Phobius"/>
    </source>
</evidence>
<evidence type="ECO:0000256" key="5">
    <source>
        <dbReference type="ARBA" id="ARBA00022553"/>
    </source>
</evidence>
<dbReference type="Pfam" id="PF21623">
    <property type="entry name" value="HK_sensor_dom_bact"/>
    <property type="match status" value="1"/>
</dbReference>
<dbReference type="SUPFAM" id="SSF103190">
    <property type="entry name" value="Sensory domain-like"/>
    <property type="match status" value="1"/>
</dbReference>
<evidence type="ECO:0000256" key="9">
    <source>
        <dbReference type="ARBA" id="ARBA00022777"/>
    </source>
</evidence>
<keyword evidence="8" id="KW-0547">Nucleotide-binding</keyword>
<dbReference type="Gene3D" id="3.40.50.2300">
    <property type="match status" value="1"/>
</dbReference>
<dbReference type="eggNOG" id="COG0784">
    <property type="taxonomic scope" value="Bacteria"/>
</dbReference>
<dbReference type="eggNOG" id="COG2205">
    <property type="taxonomic scope" value="Bacteria"/>
</dbReference>
<keyword evidence="6" id="KW-0808">Transferase</keyword>
<dbReference type="InterPro" id="IPR013656">
    <property type="entry name" value="PAS_4"/>
</dbReference>
<evidence type="ECO:0000259" key="18">
    <source>
        <dbReference type="PROSITE" id="PS50110"/>
    </source>
</evidence>